<organism evidence="5 7">
    <name type="scientific">Roseovarius tolerans</name>
    <dbReference type="NCBI Taxonomy" id="74031"/>
    <lineage>
        <taxon>Bacteria</taxon>
        <taxon>Pseudomonadati</taxon>
        <taxon>Pseudomonadota</taxon>
        <taxon>Alphaproteobacteria</taxon>
        <taxon>Rhodobacterales</taxon>
        <taxon>Roseobacteraceae</taxon>
        <taxon>Roseovarius</taxon>
    </lineage>
</organism>
<evidence type="ECO:0000256" key="3">
    <source>
        <dbReference type="SAM" id="MobiDB-lite"/>
    </source>
</evidence>
<dbReference type="GO" id="GO:0120010">
    <property type="term" value="P:intermembrane phospholipid transfer"/>
    <property type="evidence" value="ECO:0007669"/>
    <property type="project" value="TreeGrafter"/>
</dbReference>
<dbReference type="Proteomes" id="UP000182160">
    <property type="component" value="Unassembled WGS sequence"/>
</dbReference>
<evidence type="ECO:0000313" key="8">
    <source>
        <dbReference type="Proteomes" id="UP000182160"/>
    </source>
</evidence>
<protein>
    <submittedName>
        <fullName evidence="5 6">Phospholipid-binding lipoprotein MlaA</fullName>
    </submittedName>
</protein>
<dbReference type="EMBL" id="LGVV01000084">
    <property type="protein sequence ID" value="KNX39926.1"/>
    <property type="molecule type" value="Genomic_DNA"/>
</dbReference>
<name>A0A0L6CQB5_9RHOB</name>
<dbReference type="STRING" id="74031.SAMN04488077_10791"/>
<dbReference type="PRINTS" id="PR01805">
    <property type="entry name" value="VACJLIPOPROT"/>
</dbReference>
<reference evidence="5" key="2">
    <citation type="submission" date="2015-07" db="EMBL/GenBank/DDBJ databases">
        <title>MeaNS - Measles Nucleotide Surveillance Program.</title>
        <authorList>
            <person name="Tran T."/>
            <person name="Druce J."/>
        </authorList>
    </citation>
    <scope>NUCLEOTIDE SEQUENCE</scope>
    <source>
        <strain evidence="5">EL-164</strain>
    </source>
</reference>
<dbReference type="GO" id="GO:0016020">
    <property type="term" value="C:membrane"/>
    <property type="evidence" value="ECO:0007669"/>
    <property type="project" value="InterPro"/>
</dbReference>
<evidence type="ECO:0000313" key="7">
    <source>
        <dbReference type="Proteomes" id="UP000037046"/>
    </source>
</evidence>
<dbReference type="PATRIC" id="fig|74031.6.peg.3622"/>
<evidence type="ECO:0000313" key="5">
    <source>
        <dbReference type="EMBL" id="KNX39926.1"/>
    </source>
</evidence>
<keyword evidence="5" id="KW-0449">Lipoprotein</keyword>
<keyword evidence="7" id="KW-1185">Reference proteome</keyword>
<dbReference type="InterPro" id="IPR007428">
    <property type="entry name" value="MlaA"/>
</dbReference>
<feature type="region of interest" description="Disordered" evidence="3">
    <location>
        <begin position="241"/>
        <end position="266"/>
    </location>
</feature>
<accession>A0A0L6CQB5</accession>
<reference evidence="7" key="1">
    <citation type="submission" date="2015-07" db="EMBL/GenBank/DDBJ databases">
        <title>Draft Genome Sequence of Roseovarius tolerans EL-164, a producer of N-Acylated Alanine Methyl Esters (NAMEs).</title>
        <authorList>
            <person name="Voget S."/>
            <person name="Bruns H."/>
            <person name="Wagner-Doebler I."/>
            <person name="Schulz S."/>
            <person name="Daniel R."/>
        </authorList>
    </citation>
    <scope>NUCLEOTIDE SEQUENCE [LARGE SCALE GENOMIC DNA]</scope>
    <source>
        <strain evidence="7">EL-164</strain>
    </source>
</reference>
<evidence type="ECO:0000256" key="1">
    <source>
        <dbReference type="ARBA" id="ARBA00010634"/>
    </source>
</evidence>
<keyword evidence="2 4" id="KW-0732">Signal</keyword>
<dbReference type="AlphaFoldDB" id="A0A0L6CQB5"/>
<proteinExistence type="inferred from homology"/>
<evidence type="ECO:0000313" key="6">
    <source>
        <dbReference type="EMBL" id="SEM71795.1"/>
    </source>
</evidence>
<dbReference type="PANTHER" id="PTHR30035:SF3">
    <property type="entry name" value="INTERMEMBRANE PHOSPHOLIPID TRANSPORT SYSTEM LIPOPROTEIN MLAA"/>
    <property type="match status" value="1"/>
</dbReference>
<feature type="chain" id="PRO_5010426893" evidence="4">
    <location>
        <begin position="29"/>
        <end position="266"/>
    </location>
</feature>
<dbReference type="Proteomes" id="UP000037046">
    <property type="component" value="Unassembled WGS sequence"/>
</dbReference>
<dbReference type="Pfam" id="PF04333">
    <property type="entry name" value="MlaA"/>
    <property type="match status" value="1"/>
</dbReference>
<reference evidence="6 8" key="3">
    <citation type="submission" date="2016-10" db="EMBL/GenBank/DDBJ databases">
        <authorList>
            <person name="de Groot N.N."/>
        </authorList>
    </citation>
    <scope>NUCLEOTIDE SEQUENCE [LARGE SCALE GENOMIC DNA]</scope>
    <source>
        <strain evidence="6 8">DSM 11457</strain>
    </source>
</reference>
<evidence type="ECO:0000256" key="2">
    <source>
        <dbReference type="ARBA" id="ARBA00022729"/>
    </source>
</evidence>
<gene>
    <name evidence="5" type="primary">mlaA</name>
    <name evidence="5" type="ORF">ROTO_35290</name>
    <name evidence="6" type="ORF">SAMN04488077_10791</name>
</gene>
<feature type="signal peptide" evidence="4">
    <location>
        <begin position="1"/>
        <end position="28"/>
    </location>
</feature>
<evidence type="ECO:0000256" key="4">
    <source>
        <dbReference type="SAM" id="SignalP"/>
    </source>
</evidence>
<sequence length="266" mass="28949">MLPIPAIVTRRIVQSCMLCGVLVLAACAQPTADQASRGTFDPYERENRKIHEFNRGLDRGLVRPVAKGYDTAIPDDIENAIVRFAVNTSLPSDIVNNVLQLNMRGAIQDTARFVVNTTVGLGGLFDPASEMGMPAGTNTDFGQTLHVWGAREGAYVELPLLGPSTTRDTYGIFVDLFTNPLSYVIESPENLVITGAGVAAGLSRRSKFSETIDQILYESADSYAQSRSIYLQNRRFELGGTEGSTYTDPYDSIAPAAPTLEDPYDQ</sequence>
<dbReference type="PANTHER" id="PTHR30035">
    <property type="entry name" value="LIPOPROTEIN VACJ-RELATED"/>
    <property type="match status" value="1"/>
</dbReference>
<dbReference type="EMBL" id="FOBO01000007">
    <property type="protein sequence ID" value="SEM71795.1"/>
    <property type="molecule type" value="Genomic_DNA"/>
</dbReference>
<comment type="similarity">
    <text evidence="1">Belongs to the MlaA family.</text>
</comment>